<name>A0ABR2Z2P5_9CHLO</name>
<dbReference type="Proteomes" id="UP001491310">
    <property type="component" value="Unassembled WGS sequence"/>
</dbReference>
<organism evidence="2 3">
    <name type="scientific">Coccomyxa subellipsoidea</name>
    <dbReference type="NCBI Taxonomy" id="248742"/>
    <lineage>
        <taxon>Eukaryota</taxon>
        <taxon>Viridiplantae</taxon>
        <taxon>Chlorophyta</taxon>
        <taxon>core chlorophytes</taxon>
        <taxon>Trebouxiophyceae</taxon>
        <taxon>Trebouxiophyceae incertae sedis</taxon>
        <taxon>Coccomyxaceae</taxon>
        <taxon>Coccomyxa</taxon>
    </lineage>
</organism>
<evidence type="ECO:0000313" key="3">
    <source>
        <dbReference type="Proteomes" id="UP001491310"/>
    </source>
</evidence>
<feature type="compositionally biased region" description="Polar residues" evidence="1">
    <location>
        <begin position="1"/>
        <end position="14"/>
    </location>
</feature>
<proteinExistence type="predicted"/>
<keyword evidence="3" id="KW-1185">Reference proteome</keyword>
<dbReference type="EMBL" id="JALJOT010000001">
    <property type="protein sequence ID" value="KAK9918218.1"/>
    <property type="molecule type" value="Genomic_DNA"/>
</dbReference>
<evidence type="ECO:0000313" key="2">
    <source>
        <dbReference type="EMBL" id="KAK9918218.1"/>
    </source>
</evidence>
<comment type="caution">
    <text evidence="2">The sequence shown here is derived from an EMBL/GenBank/DDBJ whole genome shotgun (WGS) entry which is preliminary data.</text>
</comment>
<sequence>MQDQFTQRASTNNCGFRADPGSLSGQGDTSAGQVARSDMARVCLAALTNTHAKNVTLKLSSKKGSVAPAVELRSMFKGLQPDGNK</sequence>
<feature type="region of interest" description="Disordered" evidence="1">
    <location>
        <begin position="1"/>
        <end position="32"/>
    </location>
</feature>
<feature type="compositionally biased region" description="Polar residues" evidence="1">
    <location>
        <begin position="23"/>
        <end position="32"/>
    </location>
</feature>
<gene>
    <name evidence="2" type="ORF">WJX75_002328</name>
</gene>
<evidence type="ECO:0000256" key="1">
    <source>
        <dbReference type="SAM" id="MobiDB-lite"/>
    </source>
</evidence>
<protein>
    <submittedName>
        <fullName evidence="2">Uncharacterized protein</fullName>
    </submittedName>
</protein>
<reference evidence="2 3" key="1">
    <citation type="journal article" date="2024" name="Nat. Commun.">
        <title>Phylogenomics reveals the evolutionary origins of lichenization in chlorophyte algae.</title>
        <authorList>
            <person name="Puginier C."/>
            <person name="Libourel C."/>
            <person name="Otte J."/>
            <person name="Skaloud P."/>
            <person name="Haon M."/>
            <person name="Grisel S."/>
            <person name="Petersen M."/>
            <person name="Berrin J.G."/>
            <person name="Delaux P.M."/>
            <person name="Dal Grande F."/>
            <person name="Keller J."/>
        </authorList>
    </citation>
    <scope>NUCLEOTIDE SEQUENCE [LARGE SCALE GENOMIC DNA]</scope>
    <source>
        <strain evidence="2 3">SAG 216-7</strain>
    </source>
</reference>
<accession>A0ABR2Z2P5</accession>